<dbReference type="SUPFAM" id="SSF143100">
    <property type="entry name" value="TTHA1013/TTHA0281-like"/>
    <property type="match status" value="1"/>
</dbReference>
<evidence type="ECO:0000313" key="1">
    <source>
        <dbReference type="EMBL" id="ODS33997.1"/>
    </source>
</evidence>
<accession>A0A1E3XED4</accession>
<dbReference type="Proteomes" id="UP000094056">
    <property type="component" value="Unassembled WGS sequence"/>
</dbReference>
<dbReference type="EMBL" id="MAYW01000015">
    <property type="protein sequence ID" value="ODS33997.1"/>
    <property type="molecule type" value="Genomic_DNA"/>
</dbReference>
<evidence type="ECO:0008006" key="3">
    <source>
        <dbReference type="Google" id="ProtNLM"/>
    </source>
</evidence>
<dbReference type="AlphaFoldDB" id="A0A1E3XED4"/>
<dbReference type="InterPro" id="IPR035069">
    <property type="entry name" value="TTHA1013/TTHA0281-like"/>
</dbReference>
<protein>
    <recommendedName>
        <fullName evidence="3">HicB-like antitoxin of toxin-antitoxin system domain-containing protein</fullName>
    </recommendedName>
</protein>
<sequence length="87" mass="9656">MLTQYINKAMSKAVYDKLEDDSFSGKIPQCPGVIAFGETLSQCQQELKSALEGWLIIKIRHGDKLPVIGRINLNKKMPVPNEAIING</sequence>
<dbReference type="InterPro" id="IPR049389">
    <property type="entry name" value="TTHA0281-like"/>
</dbReference>
<gene>
    <name evidence="1" type="ORF">SCARUB_00868</name>
</gene>
<organism evidence="1 2">
    <name type="scientific">Candidatus Scalindua rubra</name>
    <dbReference type="NCBI Taxonomy" id="1872076"/>
    <lineage>
        <taxon>Bacteria</taxon>
        <taxon>Pseudomonadati</taxon>
        <taxon>Planctomycetota</taxon>
        <taxon>Candidatus Brocadiia</taxon>
        <taxon>Candidatus Brocadiales</taxon>
        <taxon>Candidatus Scalinduaceae</taxon>
        <taxon>Candidatus Scalindua</taxon>
    </lineage>
</organism>
<reference evidence="1 2" key="1">
    <citation type="submission" date="2016-07" db="EMBL/GenBank/DDBJ databases">
        <title>Draft genome of Scalindua rubra, obtained from a brine-seawater interface in the Red Sea, sheds light on salt adaptation in anammox bacteria.</title>
        <authorList>
            <person name="Speth D.R."/>
            <person name="Lagkouvardos I."/>
            <person name="Wang Y."/>
            <person name="Qian P.-Y."/>
            <person name="Dutilh B.E."/>
            <person name="Jetten M.S."/>
        </authorList>
    </citation>
    <scope>NUCLEOTIDE SEQUENCE [LARGE SCALE GENOMIC DNA]</scope>
    <source>
        <strain evidence="1">BSI-1</strain>
    </source>
</reference>
<comment type="caution">
    <text evidence="1">The sequence shown here is derived from an EMBL/GenBank/DDBJ whole genome shotgun (WGS) entry which is preliminary data.</text>
</comment>
<name>A0A1E3XED4_9BACT</name>
<dbReference type="Gene3D" id="3.30.160.250">
    <property type="match status" value="1"/>
</dbReference>
<evidence type="ECO:0000313" key="2">
    <source>
        <dbReference type="Proteomes" id="UP000094056"/>
    </source>
</evidence>
<proteinExistence type="predicted"/>
<dbReference type="Pfam" id="PF21748">
    <property type="entry name" value="UPF0150"/>
    <property type="match status" value="1"/>
</dbReference>